<name>A0ABN0ZFW7_9ACTN</name>
<evidence type="ECO:0000313" key="3">
    <source>
        <dbReference type="EMBL" id="GAA0446380.1"/>
    </source>
</evidence>
<keyword evidence="4" id="KW-1185">Reference proteome</keyword>
<gene>
    <name evidence="3" type="ORF">GCM10009544_06530</name>
</gene>
<feature type="domain" description="Transposase IS701-like DDE" evidence="2">
    <location>
        <begin position="3"/>
        <end position="253"/>
    </location>
</feature>
<dbReference type="InterPro" id="IPR038721">
    <property type="entry name" value="IS701-like_DDE_dom"/>
</dbReference>
<reference evidence="3 4" key="1">
    <citation type="journal article" date="2019" name="Int. J. Syst. Evol. Microbiol.">
        <title>The Global Catalogue of Microorganisms (GCM) 10K type strain sequencing project: providing services to taxonomists for standard genome sequencing and annotation.</title>
        <authorList>
            <consortium name="The Broad Institute Genomics Platform"/>
            <consortium name="The Broad Institute Genome Sequencing Center for Infectious Disease"/>
            <person name="Wu L."/>
            <person name="Ma J."/>
        </authorList>
    </citation>
    <scope>NUCLEOTIDE SEQUENCE [LARGE SCALE GENOMIC DNA]</scope>
    <source>
        <strain evidence="3 4">JCM 10649</strain>
    </source>
</reference>
<dbReference type="PANTHER" id="PTHR33627">
    <property type="entry name" value="TRANSPOSASE"/>
    <property type="match status" value="1"/>
</dbReference>
<dbReference type="PANTHER" id="PTHR33627:SF1">
    <property type="entry name" value="TRANSPOSASE"/>
    <property type="match status" value="1"/>
</dbReference>
<organism evidence="3 4">
    <name type="scientific">Streptomyces stramineus</name>
    <dbReference type="NCBI Taxonomy" id="173861"/>
    <lineage>
        <taxon>Bacteria</taxon>
        <taxon>Bacillati</taxon>
        <taxon>Actinomycetota</taxon>
        <taxon>Actinomycetes</taxon>
        <taxon>Kitasatosporales</taxon>
        <taxon>Streptomycetaceae</taxon>
        <taxon>Streptomyces</taxon>
    </lineage>
</organism>
<accession>A0ABN0ZFW7</accession>
<dbReference type="InterPro" id="IPR039365">
    <property type="entry name" value="IS701-like"/>
</dbReference>
<dbReference type="SUPFAM" id="SSF53098">
    <property type="entry name" value="Ribonuclease H-like"/>
    <property type="match status" value="1"/>
</dbReference>
<dbReference type="InterPro" id="IPR012337">
    <property type="entry name" value="RNaseH-like_sf"/>
</dbReference>
<protein>
    <submittedName>
        <fullName evidence="3">Transposase</fullName>
    </submittedName>
</protein>
<evidence type="ECO:0000259" key="2">
    <source>
        <dbReference type="Pfam" id="PF13546"/>
    </source>
</evidence>
<dbReference type="Proteomes" id="UP001499895">
    <property type="component" value="Unassembled WGS sequence"/>
</dbReference>
<evidence type="ECO:0000256" key="1">
    <source>
        <dbReference type="SAM" id="MobiDB-lite"/>
    </source>
</evidence>
<dbReference type="Pfam" id="PF13546">
    <property type="entry name" value="DDE_5"/>
    <property type="match status" value="1"/>
</dbReference>
<sequence length="383" mass="42713">MLMSLPRRDQRERGEWYVSGLLSVPGRKSMRSIASLVGGSAAEQRLQHFISKSSWDWEPVRKALASHIDRVLVPQAWVVKPMVVLKTGDHTVGVEESFVSQLGKVVNNQRSYSVWLANEQRSAPVNWRLVLPQSWVEDEARRRRGEIPEEIGRSRRRPCALEAALEVAAGWGLRRRPVVMDTREYDASAFVRGFTHADVPFVLRIDGSTPLVPQDVALPRHREQPLPARQLIEGVKRSSRAVGWVDPNSSVARSALVTGTKVALPHLPAAPARPDSAESRGEPPLQLVGVWSGSTRRPRELWLSNMTEVPPAVLLRLGLLTERVDRDFSEVSNRVGAMDFEGRTFGGWHRHMTLSSVAHGIVALSPSCRQGQESPREGYPRTA</sequence>
<evidence type="ECO:0000313" key="4">
    <source>
        <dbReference type="Proteomes" id="UP001499895"/>
    </source>
</evidence>
<feature type="region of interest" description="Disordered" evidence="1">
    <location>
        <begin position="267"/>
        <end position="289"/>
    </location>
</feature>
<proteinExistence type="predicted"/>
<dbReference type="EMBL" id="BAAAHB010000003">
    <property type="protein sequence ID" value="GAA0446380.1"/>
    <property type="molecule type" value="Genomic_DNA"/>
</dbReference>
<comment type="caution">
    <text evidence="3">The sequence shown here is derived from an EMBL/GenBank/DDBJ whole genome shotgun (WGS) entry which is preliminary data.</text>
</comment>